<protein>
    <submittedName>
        <fullName evidence="8">Oxidoreductase</fullName>
    </submittedName>
</protein>
<evidence type="ECO:0000313" key="9">
    <source>
        <dbReference type="Proteomes" id="UP000660454"/>
    </source>
</evidence>
<feature type="region of interest" description="Disordered" evidence="6">
    <location>
        <begin position="1"/>
        <end position="21"/>
    </location>
</feature>
<reference evidence="8 9" key="1">
    <citation type="submission" date="2021-01" db="EMBL/GenBank/DDBJ databases">
        <title>Whole genome shotgun sequence of Microbispora siamensis NBRC 104113.</title>
        <authorList>
            <person name="Komaki H."/>
            <person name="Tamura T."/>
        </authorList>
    </citation>
    <scope>NUCLEOTIDE SEQUENCE [LARGE SCALE GENOMIC DNA]</scope>
    <source>
        <strain evidence="8 9">NBRC 104113</strain>
    </source>
</reference>
<dbReference type="EMBL" id="BOOF01000061">
    <property type="protein sequence ID" value="GIH66854.1"/>
    <property type="molecule type" value="Genomic_DNA"/>
</dbReference>
<keyword evidence="4" id="KW-0274">FAD</keyword>
<dbReference type="Proteomes" id="UP000660454">
    <property type="component" value="Unassembled WGS sequence"/>
</dbReference>
<evidence type="ECO:0000259" key="7">
    <source>
        <dbReference type="PROSITE" id="PS51387"/>
    </source>
</evidence>
<evidence type="ECO:0000256" key="5">
    <source>
        <dbReference type="ARBA" id="ARBA00023002"/>
    </source>
</evidence>
<comment type="cofactor">
    <cofactor evidence="1">
        <name>FAD</name>
        <dbReference type="ChEBI" id="CHEBI:57692"/>
    </cofactor>
</comment>
<dbReference type="InterPro" id="IPR006094">
    <property type="entry name" value="Oxid_FAD_bind_N"/>
</dbReference>
<evidence type="ECO:0000256" key="4">
    <source>
        <dbReference type="ARBA" id="ARBA00022827"/>
    </source>
</evidence>
<accession>A0ABQ4GZY1</accession>
<dbReference type="InterPro" id="IPR016166">
    <property type="entry name" value="FAD-bd_PCMH"/>
</dbReference>
<gene>
    <name evidence="8" type="ORF">Msi02_76710</name>
</gene>
<dbReference type="InterPro" id="IPR036318">
    <property type="entry name" value="FAD-bd_PCMH-like_sf"/>
</dbReference>
<evidence type="ECO:0000256" key="2">
    <source>
        <dbReference type="ARBA" id="ARBA00005466"/>
    </source>
</evidence>
<dbReference type="SUPFAM" id="SSF56176">
    <property type="entry name" value="FAD-binding/transporter-associated domain-like"/>
    <property type="match status" value="1"/>
</dbReference>
<dbReference type="RefSeq" id="WP_239109132.1">
    <property type="nucleotide sequence ID" value="NZ_BOOF01000061.1"/>
</dbReference>
<evidence type="ECO:0000256" key="3">
    <source>
        <dbReference type="ARBA" id="ARBA00022630"/>
    </source>
</evidence>
<sequence length="466" mass="48817">MSGAAATRAAGRDPGVTPPGTAEYEAATAVFNLHAPVRPAAAITARTVDQVRAAVRYARENGLGVRAHTTGHQSAAARPMGRDLLVRTLLDGPVEVDAARRRAWIPAGTRWGAVVEAAAAHGLTAAHGSSPTVGVVGYLLRGGLSFYGRKVGLAVNTVRAVELVTADGEVRRVDDASDPELFWALRGGGGGFGVVTAIEIDLFPVARVVTGAAFWPAAHAARLLSAWRRWTLDAPPEASTSLRMMNLPRVPEVPDVLSRGTMLCVDGAVLCESEDDVATARRHAEDLLGPLRAVAEPVLDTWHLTTPAAVLETHMDPADPVPILGDHLLLRELDEEGERAFLRVTGEGSGSPLILAGLRQLGGAISRPVPGAGALGHLDARYAYSGAGAPDGPAAEETIRRHCAKVRAALRPWDTGRTAPTFVETFDQPQGHLGAEQVAAADRVRARVDPAGLFLGDAMANTSALL</sequence>
<dbReference type="Pfam" id="PF01565">
    <property type="entry name" value="FAD_binding_4"/>
    <property type="match status" value="1"/>
</dbReference>
<proteinExistence type="inferred from homology"/>
<feature type="domain" description="FAD-binding PCMH-type" evidence="7">
    <location>
        <begin position="35"/>
        <end position="205"/>
    </location>
</feature>
<dbReference type="PANTHER" id="PTHR42973">
    <property type="entry name" value="BINDING OXIDOREDUCTASE, PUTATIVE (AFU_ORTHOLOGUE AFUA_1G17690)-RELATED"/>
    <property type="match status" value="1"/>
</dbReference>
<dbReference type="Gene3D" id="3.30.43.10">
    <property type="entry name" value="Uridine Diphospho-n-acetylenolpyruvylglucosamine Reductase, domain 2"/>
    <property type="match status" value="1"/>
</dbReference>
<name>A0ABQ4GZY1_9ACTN</name>
<keyword evidence="5" id="KW-0560">Oxidoreductase</keyword>
<dbReference type="PANTHER" id="PTHR42973:SF39">
    <property type="entry name" value="FAD-BINDING PCMH-TYPE DOMAIN-CONTAINING PROTEIN"/>
    <property type="match status" value="1"/>
</dbReference>
<evidence type="ECO:0000256" key="1">
    <source>
        <dbReference type="ARBA" id="ARBA00001974"/>
    </source>
</evidence>
<dbReference type="Gene3D" id="3.40.462.20">
    <property type="match status" value="1"/>
</dbReference>
<organism evidence="8 9">
    <name type="scientific">Microbispora siamensis</name>
    <dbReference type="NCBI Taxonomy" id="564413"/>
    <lineage>
        <taxon>Bacteria</taxon>
        <taxon>Bacillati</taxon>
        <taxon>Actinomycetota</taxon>
        <taxon>Actinomycetes</taxon>
        <taxon>Streptosporangiales</taxon>
        <taxon>Streptosporangiaceae</taxon>
        <taxon>Microbispora</taxon>
    </lineage>
</organism>
<evidence type="ECO:0000256" key="6">
    <source>
        <dbReference type="SAM" id="MobiDB-lite"/>
    </source>
</evidence>
<dbReference type="PROSITE" id="PS51387">
    <property type="entry name" value="FAD_PCMH"/>
    <property type="match status" value="1"/>
</dbReference>
<comment type="similarity">
    <text evidence="2">Belongs to the oxygen-dependent FAD-linked oxidoreductase family.</text>
</comment>
<dbReference type="InterPro" id="IPR050416">
    <property type="entry name" value="FAD-linked_Oxidoreductase"/>
</dbReference>
<dbReference type="InterPro" id="IPR016167">
    <property type="entry name" value="FAD-bd_PCMH_sub1"/>
</dbReference>
<dbReference type="InterPro" id="IPR016169">
    <property type="entry name" value="FAD-bd_PCMH_sub2"/>
</dbReference>
<keyword evidence="9" id="KW-1185">Reference proteome</keyword>
<keyword evidence="3" id="KW-0285">Flavoprotein</keyword>
<evidence type="ECO:0000313" key="8">
    <source>
        <dbReference type="EMBL" id="GIH66854.1"/>
    </source>
</evidence>
<comment type="caution">
    <text evidence="8">The sequence shown here is derived from an EMBL/GenBank/DDBJ whole genome shotgun (WGS) entry which is preliminary data.</text>
</comment>
<dbReference type="Gene3D" id="3.30.465.10">
    <property type="match status" value="1"/>
</dbReference>